<dbReference type="EMBL" id="LAOO01000001">
    <property type="protein sequence ID" value="KJW00091.1"/>
    <property type="molecule type" value="Genomic_DNA"/>
</dbReference>
<proteinExistence type="predicted"/>
<dbReference type="Proteomes" id="UP000035491">
    <property type="component" value="Unassembled WGS sequence"/>
</dbReference>
<comment type="caution">
    <text evidence="1">The sequence shown here is derived from an EMBL/GenBank/DDBJ whole genome shotgun (WGS) entry which is preliminary data.</text>
</comment>
<reference evidence="1 2" key="1">
    <citation type="submission" date="2015-02" db="EMBL/GenBank/DDBJ databases">
        <title>Genome Sequencing of Rickettsiales.</title>
        <authorList>
            <person name="Daugherty S.C."/>
            <person name="Su Q."/>
            <person name="Abolude K."/>
            <person name="Beier-Sexton M."/>
            <person name="Carlyon J.A."/>
            <person name="Carter R."/>
            <person name="Day N.P."/>
            <person name="Dumler S.J."/>
            <person name="Dyachenko V."/>
            <person name="Godinez A."/>
            <person name="Kurtti T.J."/>
            <person name="Lichay M."/>
            <person name="Mullins K.E."/>
            <person name="Ott S."/>
            <person name="Pappas-Brown V."/>
            <person name="Paris D.H."/>
            <person name="Patel P."/>
            <person name="Richards A.L."/>
            <person name="Sadzewicz L."/>
            <person name="Sears K."/>
            <person name="Seidman D."/>
            <person name="Sengamalay N."/>
            <person name="Stenos J."/>
            <person name="Tallon L.J."/>
            <person name="Vincent G."/>
            <person name="Fraser C.M."/>
            <person name="Munderloh U."/>
            <person name="Dunning-Hotopp J.C."/>
        </authorList>
    </citation>
    <scope>NUCLEOTIDE SEQUENCE [LARGE SCALE GENOMIC DNA]</scope>
    <source>
        <strain evidence="1 2">Tate's Hell</strain>
    </source>
</reference>
<protein>
    <submittedName>
        <fullName evidence="1">Uncharacterized protein</fullName>
    </submittedName>
</protein>
<accession>A0ABR5DMY7</accession>
<evidence type="ECO:0000313" key="1">
    <source>
        <dbReference type="EMBL" id="KJW00091.1"/>
    </source>
</evidence>
<name>A0ABR5DMY7_RICPA</name>
<keyword evidence="2" id="KW-1185">Reference proteome</keyword>
<evidence type="ECO:0000313" key="2">
    <source>
        <dbReference type="Proteomes" id="UP000035491"/>
    </source>
</evidence>
<sequence>MGVCQERIRQCLIELEKSGFIKFYKATISKYGIKCRNTPCIRLIKNFQPASGNIPHENEKNFASTPKNFGVKPKEILPQPQKSLDQYIYIDNNKDISNKSRSSESIIFQNEKNENEIDQNRQLSQHSPQQNLKQDFLSTTKQSANNHQESENVRKSEVNFITGPLQVNQALQTILDEVDKARCDQISSANNNSAVGIVKNKGWFKRKKLADFYPLSQEDGDLLQVKSKREFNLDFINKLLLKLAGEYSNHHFGHKKVLLNYMAKALAHELRETTKLIMLHFSLNLAT</sequence>
<organism evidence="1 2">
    <name type="scientific">Rickettsia parkeri str. Tate's Hell</name>
    <dbReference type="NCBI Taxonomy" id="1359189"/>
    <lineage>
        <taxon>Bacteria</taxon>
        <taxon>Pseudomonadati</taxon>
        <taxon>Pseudomonadota</taxon>
        <taxon>Alphaproteobacteria</taxon>
        <taxon>Rickettsiales</taxon>
        <taxon>Rickettsiaceae</taxon>
        <taxon>Rickettsieae</taxon>
        <taxon>Rickettsia</taxon>
        <taxon>spotted fever group</taxon>
    </lineage>
</organism>
<gene>
    <name evidence="1" type="ORF">RPATATE_0888</name>
</gene>